<comment type="caution">
    <text evidence="4">The sequence shown here is derived from an EMBL/GenBank/DDBJ whole genome shotgun (WGS) entry which is preliminary data.</text>
</comment>
<dbReference type="SMART" id="SM00267">
    <property type="entry name" value="GGDEF"/>
    <property type="match status" value="1"/>
</dbReference>
<dbReference type="GO" id="GO:0043709">
    <property type="term" value="P:cell adhesion involved in single-species biofilm formation"/>
    <property type="evidence" value="ECO:0007669"/>
    <property type="project" value="TreeGrafter"/>
</dbReference>
<dbReference type="PANTHER" id="PTHR45138">
    <property type="entry name" value="REGULATORY COMPONENTS OF SENSORY TRANSDUCTION SYSTEM"/>
    <property type="match status" value="1"/>
</dbReference>
<organism evidence="4">
    <name type="scientific">Caldithrix abyssi</name>
    <dbReference type="NCBI Taxonomy" id="187145"/>
    <lineage>
        <taxon>Bacteria</taxon>
        <taxon>Pseudomonadati</taxon>
        <taxon>Calditrichota</taxon>
        <taxon>Calditrichia</taxon>
        <taxon>Calditrichales</taxon>
        <taxon>Calditrichaceae</taxon>
        <taxon>Caldithrix</taxon>
    </lineage>
</organism>
<evidence type="ECO:0000259" key="3">
    <source>
        <dbReference type="PROSITE" id="PS50887"/>
    </source>
</evidence>
<dbReference type="NCBIfam" id="TIGR00254">
    <property type="entry name" value="GGDEF"/>
    <property type="match status" value="1"/>
</dbReference>
<dbReference type="SUPFAM" id="SSF52172">
    <property type="entry name" value="CheY-like"/>
    <property type="match status" value="1"/>
</dbReference>
<dbReference type="AlphaFoldDB" id="A0A7V4WT97"/>
<dbReference type="GO" id="GO:0005886">
    <property type="term" value="C:plasma membrane"/>
    <property type="evidence" value="ECO:0007669"/>
    <property type="project" value="TreeGrafter"/>
</dbReference>
<dbReference type="Proteomes" id="UP000885779">
    <property type="component" value="Unassembled WGS sequence"/>
</dbReference>
<comment type="catalytic activity">
    <reaction evidence="2">
        <text>2 GTP = 3',3'-c-di-GMP + 2 diphosphate</text>
        <dbReference type="Rhea" id="RHEA:24898"/>
        <dbReference type="ChEBI" id="CHEBI:33019"/>
        <dbReference type="ChEBI" id="CHEBI:37565"/>
        <dbReference type="ChEBI" id="CHEBI:58805"/>
        <dbReference type="EC" id="2.7.7.65"/>
    </reaction>
</comment>
<evidence type="ECO:0000313" key="4">
    <source>
        <dbReference type="EMBL" id="HGY54064.1"/>
    </source>
</evidence>
<name>A0A7V4WT97_CALAY</name>
<dbReference type="PANTHER" id="PTHR45138:SF9">
    <property type="entry name" value="DIGUANYLATE CYCLASE DGCM-RELATED"/>
    <property type="match status" value="1"/>
</dbReference>
<dbReference type="InterPro" id="IPR029787">
    <property type="entry name" value="Nucleotide_cyclase"/>
</dbReference>
<evidence type="ECO:0000256" key="2">
    <source>
        <dbReference type="ARBA" id="ARBA00034247"/>
    </source>
</evidence>
<accession>A0A7V4WT97</accession>
<dbReference type="FunFam" id="3.30.70.270:FF:000001">
    <property type="entry name" value="Diguanylate cyclase domain protein"/>
    <property type="match status" value="1"/>
</dbReference>
<dbReference type="GO" id="GO:1902201">
    <property type="term" value="P:negative regulation of bacterial-type flagellum-dependent cell motility"/>
    <property type="evidence" value="ECO:0007669"/>
    <property type="project" value="TreeGrafter"/>
</dbReference>
<dbReference type="GO" id="GO:0052621">
    <property type="term" value="F:diguanylate cyclase activity"/>
    <property type="evidence" value="ECO:0007669"/>
    <property type="project" value="UniProtKB-EC"/>
</dbReference>
<dbReference type="InterPro" id="IPR011006">
    <property type="entry name" value="CheY-like_superfamily"/>
</dbReference>
<dbReference type="CDD" id="cd01949">
    <property type="entry name" value="GGDEF"/>
    <property type="match status" value="1"/>
</dbReference>
<dbReference type="Gene3D" id="3.30.70.270">
    <property type="match status" value="1"/>
</dbReference>
<proteinExistence type="predicted"/>
<feature type="domain" description="GGDEF" evidence="3">
    <location>
        <begin position="186"/>
        <end position="320"/>
    </location>
</feature>
<dbReference type="EMBL" id="DRQG01000002">
    <property type="protein sequence ID" value="HGY54064.1"/>
    <property type="molecule type" value="Genomic_DNA"/>
</dbReference>
<gene>
    <name evidence="4" type="ORF">ENK44_00035</name>
</gene>
<dbReference type="EC" id="2.7.7.65" evidence="1"/>
<dbReference type="SUPFAM" id="SSF55073">
    <property type="entry name" value="Nucleotide cyclase"/>
    <property type="match status" value="1"/>
</dbReference>
<dbReference type="Pfam" id="PF00990">
    <property type="entry name" value="GGDEF"/>
    <property type="match status" value="1"/>
</dbReference>
<dbReference type="PROSITE" id="PS50887">
    <property type="entry name" value="GGDEF"/>
    <property type="match status" value="1"/>
</dbReference>
<dbReference type="InterPro" id="IPR050469">
    <property type="entry name" value="Diguanylate_Cyclase"/>
</dbReference>
<reference evidence="4" key="1">
    <citation type="journal article" date="2020" name="mSystems">
        <title>Genome- and Community-Level Interaction Insights into Carbon Utilization and Element Cycling Functions of Hydrothermarchaeota in Hydrothermal Sediment.</title>
        <authorList>
            <person name="Zhou Z."/>
            <person name="Liu Y."/>
            <person name="Xu W."/>
            <person name="Pan J."/>
            <person name="Luo Z.H."/>
            <person name="Li M."/>
        </authorList>
    </citation>
    <scope>NUCLEOTIDE SEQUENCE [LARGE SCALE GENOMIC DNA]</scope>
    <source>
        <strain evidence="4">HyVt-577</strain>
    </source>
</reference>
<dbReference type="InterPro" id="IPR000160">
    <property type="entry name" value="GGDEF_dom"/>
</dbReference>
<dbReference type="InterPro" id="IPR043128">
    <property type="entry name" value="Rev_trsase/Diguanyl_cyclase"/>
</dbReference>
<protein>
    <recommendedName>
        <fullName evidence="1">diguanylate cyclase</fullName>
        <ecNumber evidence="1">2.7.7.65</ecNumber>
    </recommendedName>
</protein>
<sequence>MSTLPEDILLYRSESVHQESLRQLLLQLDINIRESGYYAELDIDPSNVPSSIALAILDNNDMHAINFLRSCLNAHNYVQRILLVSSVDFDSFYLAVNKAHINYVIKLPLRKDELVTILKKAHKRYRELTRPFRKLDALTEVTESLLMDNEKYRQEANTDALTGLLNRRAFAEILDRFKENLCKHRFHFSLALIDLDHFKKINDTFSHQAGDMVLREISDILLKNQRVGMDYAFRYGGEEFTILAAGTRQQEMLRYLQRLLQLVRSRNFSFQGKNMPPVTFSAGIVECLADDTKDILVKKADAALYFAKNSGRNRCVVFEPDMLK</sequence>
<evidence type="ECO:0000256" key="1">
    <source>
        <dbReference type="ARBA" id="ARBA00012528"/>
    </source>
</evidence>